<proteinExistence type="inferred from homology"/>
<dbReference type="InterPro" id="IPR022876">
    <property type="entry name" value="Tscrpt_rep_Rex"/>
</dbReference>
<keyword evidence="1" id="KW-0963">Cytoplasm</keyword>
<dbReference type="GO" id="GO:0051775">
    <property type="term" value="P:response to redox state"/>
    <property type="evidence" value="ECO:0007669"/>
    <property type="project" value="InterPro"/>
</dbReference>
<dbReference type="SUPFAM" id="SSF46785">
    <property type="entry name" value="Winged helix' DNA-binding domain"/>
    <property type="match status" value="1"/>
</dbReference>
<gene>
    <name evidence="7" type="ORF">S01H4_41752</name>
</gene>
<dbReference type="Gene3D" id="1.10.10.10">
    <property type="entry name" value="Winged helix-like DNA-binding domain superfamily/Winged helix DNA-binding domain"/>
    <property type="match status" value="1"/>
</dbReference>
<feature type="domain" description="CoA-binding" evidence="6">
    <location>
        <begin position="48"/>
        <end position="149"/>
    </location>
</feature>
<reference evidence="7" key="1">
    <citation type="journal article" date="2014" name="Front. Microbiol.">
        <title>High frequency of phylogenetically diverse reductive dehalogenase-homologous genes in deep subseafloor sedimentary metagenomes.</title>
        <authorList>
            <person name="Kawai M."/>
            <person name="Futagami T."/>
            <person name="Toyoda A."/>
            <person name="Takaki Y."/>
            <person name="Nishi S."/>
            <person name="Hori S."/>
            <person name="Arai W."/>
            <person name="Tsubouchi T."/>
            <person name="Morono Y."/>
            <person name="Uchiyama I."/>
            <person name="Ito T."/>
            <person name="Fujiyama A."/>
            <person name="Inagaki F."/>
            <person name="Takami H."/>
        </authorList>
    </citation>
    <scope>NUCLEOTIDE SEQUENCE</scope>
    <source>
        <strain evidence="7">Expedition CK06-06</strain>
    </source>
</reference>
<evidence type="ECO:0000256" key="4">
    <source>
        <dbReference type="ARBA" id="ARBA00023125"/>
    </source>
</evidence>
<evidence type="ECO:0000256" key="5">
    <source>
        <dbReference type="ARBA" id="ARBA00023163"/>
    </source>
</evidence>
<dbReference type="AlphaFoldDB" id="X1D029"/>
<sequence length="188" mass="21037">MTSREISDNTGINSAEVRRDLIYFEIKGKRGVGFNIDELIKSFNKILGYDRAVHIALIGAGNLGKAILNYKMLDRFGFKIENVFDNDAAKVGKTVSGRVIRDIKEIDPVIKEKNMDIAIIAVPPEEAQKVADILVNAGIKVIMNYTSVPIKVPKKVKIETTDPIEKLLHTLYYLSHTGYAELNSFKLK</sequence>
<dbReference type="NCBIfam" id="NF003996">
    <property type="entry name" value="PRK05472.2-5"/>
    <property type="match status" value="1"/>
</dbReference>
<organism evidence="7">
    <name type="scientific">marine sediment metagenome</name>
    <dbReference type="NCBI Taxonomy" id="412755"/>
    <lineage>
        <taxon>unclassified sequences</taxon>
        <taxon>metagenomes</taxon>
        <taxon>ecological metagenomes</taxon>
    </lineage>
</organism>
<dbReference type="SMART" id="SM00881">
    <property type="entry name" value="CoA_binding"/>
    <property type="match status" value="1"/>
</dbReference>
<keyword evidence="3" id="KW-0805">Transcription regulation</keyword>
<accession>X1D029</accession>
<dbReference type="InterPro" id="IPR003781">
    <property type="entry name" value="CoA-bd"/>
</dbReference>
<dbReference type="InterPro" id="IPR036390">
    <property type="entry name" value="WH_DNA-bd_sf"/>
</dbReference>
<evidence type="ECO:0000256" key="3">
    <source>
        <dbReference type="ARBA" id="ARBA00023015"/>
    </source>
</evidence>
<keyword evidence="2" id="KW-0678">Repressor</keyword>
<keyword evidence="5" id="KW-0804">Transcription</keyword>
<dbReference type="Pfam" id="PF02629">
    <property type="entry name" value="CoA_binding"/>
    <property type="match status" value="1"/>
</dbReference>
<dbReference type="EMBL" id="BART01022861">
    <property type="protein sequence ID" value="GAH01625.1"/>
    <property type="molecule type" value="Genomic_DNA"/>
</dbReference>
<dbReference type="PANTHER" id="PTHR35786:SF1">
    <property type="entry name" value="REDOX-SENSING TRANSCRIPTIONAL REPRESSOR REX 1"/>
    <property type="match status" value="1"/>
</dbReference>
<dbReference type="InterPro" id="IPR036388">
    <property type="entry name" value="WH-like_DNA-bd_sf"/>
</dbReference>
<name>X1D029_9ZZZZ</name>
<dbReference type="HAMAP" id="MF_01131">
    <property type="entry name" value="Rex"/>
    <property type="match status" value="1"/>
</dbReference>
<dbReference type="GO" id="GO:0045892">
    <property type="term" value="P:negative regulation of DNA-templated transcription"/>
    <property type="evidence" value="ECO:0007669"/>
    <property type="project" value="InterPro"/>
</dbReference>
<keyword evidence="4" id="KW-0238">DNA-binding</keyword>
<dbReference type="PANTHER" id="PTHR35786">
    <property type="entry name" value="REDOX-SENSING TRANSCRIPTIONAL REPRESSOR REX"/>
    <property type="match status" value="1"/>
</dbReference>
<dbReference type="SUPFAM" id="SSF51735">
    <property type="entry name" value="NAD(P)-binding Rossmann-fold domains"/>
    <property type="match status" value="1"/>
</dbReference>
<protein>
    <recommendedName>
        <fullName evidence="6">CoA-binding domain-containing protein</fullName>
    </recommendedName>
</protein>
<evidence type="ECO:0000259" key="6">
    <source>
        <dbReference type="SMART" id="SM00881"/>
    </source>
</evidence>
<dbReference type="InterPro" id="IPR036291">
    <property type="entry name" value="NAD(P)-bd_dom_sf"/>
</dbReference>
<dbReference type="Gene3D" id="3.40.50.720">
    <property type="entry name" value="NAD(P)-binding Rossmann-like Domain"/>
    <property type="match status" value="1"/>
</dbReference>
<comment type="caution">
    <text evidence="7">The sequence shown here is derived from an EMBL/GenBank/DDBJ whole genome shotgun (WGS) entry which is preliminary data.</text>
</comment>
<dbReference type="GO" id="GO:0003677">
    <property type="term" value="F:DNA binding"/>
    <property type="evidence" value="ECO:0007669"/>
    <property type="project" value="UniProtKB-KW"/>
</dbReference>
<dbReference type="NCBIfam" id="NF003994">
    <property type="entry name" value="PRK05472.2-3"/>
    <property type="match status" value="1"/>
</dbReference>
<evidence type="ECO:0000313" key="7">
    <source>
        <dbReference type="EMBL" id="GAH01625.1"/>
    </source>
</evidence>
<evidence type="ECO:0000256" key="1">
    <source>
        <dbReference type="ARBA" id="ARBA00022490"/>
    </source>
</evidence>
<dbReference type="NCBIfam" id="NF003995">
    <property type="entry name" value="PRK05472.2-4"/>
    <property type="match status" value="1"/>
</dbReference>
<evidence type="ECO:0000256" key="2">
    <source>
        <dbReference type="ARBA" id="ARBA00022491"/>
    </source>
</evidence>